<name>A0A0K2VKA6_LEPSM</name>
<reference evidence="2" key="1">
    <citation type="submission" date="2014-05" db="EMBL/GenBank/DDBJ databases">
        <authorList>
            <person name="Chronopoulou M."/>
        </authorList>
    </citation>
    <scope>NUCLEOTIDE SEQUENCE</scope>
    <source>
        <tissue evidence="2">Whole organism</tissue>
    </source>
</reference>
<evidence type="ECO:0000256" key="1">
    <source>
        <dbReference type="SAM" id="MobiDB-lite"/>
    </source>
</evidence>
<dbReference type="EMBL" id="HACA01033513">
    <property type="protein sequence ID" value="CDW50874.1"/>
    <property type="molecule type" value="Transcribed_RNA"/>
</dbReference>
<dbReference type="AlphaFoldDB" id="A0A0K2VKA6"/>
<organism evidence="2">
    <name type="scientific">Lepeophtheirus salmonis</name>
    <name type="common">Salmon louse</name>
    <name type="synonym">Caligus salmonis</name>
    <dbReference type="NCBI Taxonomy" id="72036"/>
    <lineage>
        <taxon>Eukaryota</taxon>
        <taxon>Metazoa</taxon>
        <taxon>Ecdysozoa</taxon>
        <taxon>Arthropoda</taxon>
        <taxon>Crustacea</taxon>
        <taxon>Multicrustacea</taxon>
        <taxon>Hexanauplia</taxon>
        <taxon>Copepoda</taxon>
        <taxon>Siphonostomatoida</taxon>
        <taxon>Caligidae</taxon>
        <taxon>Lepeophtheirus</taxon>
    </lineage>
</organism>
<accession>A0A0K2VKA6</accession>
<proteinExistence type="predicted"/>
<protein>
    <submittedName>
        <fullName evidence="2">Uncharacterized protein</fullName>
    </submittedName>
</protein>
<feature type="region of interest" description="Disordered" evidence="1">
    <location>
        <begin position="29"/>
        <end position="65"/>
    </location>
</feature>
<sequence length="65" mass="7407">KQKSKKLLSAAFDDLAALLDGKTRPKSFKRKLVSPHTPGKKESRIESSEVRSWTGVKKRNRLKEN</sequence>
<feature type="non-terminal residue" evidence="2">
    <location>
        <position position="1"/>
    </location>
</feature>
<feature type="compositionally biased region" description="Basic residues" evidence="1">
    <location>
        <begin position="56"/>
        <end position="65"/>
    </location>
</feature>
<feature type="compositionally biased region" description="Basic and acidic residues" evidence="1">
    <location>
        <begin position="39"/>
        <end position="49"/>
    </location>
</feature>
<evidence type="ECO:0000313" key="2">
    <source>
        <dbReference type="EMBL" id="CDW50874.1"/>
    </source>
</evidence>